<dbReference type="GO" id="GO:0016787">
    <property type="term" value="F:hydrolase activity"/>
    <property type="evidence" value="ECO:0007669"/>
    <property type="project" value="UniProtKB-KW"/>
</dbReference>
<dbReference type="GO" id="GO:0017061">
    <property type="term" value="F:S-methyl-5-thioadenosine phosphorylase activity"/>
    <property type="evidence" value="ECO:0007669"/>
    <property type="project" value="UniProtKB-EC"/>
</dbReference>
<dbReference type="Gene3D" id="3.60.140.10">
    <property type="entry name" value="CNF1/YfiH-like putative cysteine hydrolases"/>
    <property type="match status" value="1"/>
</dbReference>
<comment type="catalytic activity">
    <reaction evidence="1">
        <text>inosine + phosphate = alpha-D-ribose 1-phosphate + hypoxanthine</text>
        <dbReference type="Rhea" id="RHEA:27646"/>
        <dbReference type="ChEBI" id="CHEBI:17368"/>
        <dbReference type="ChEBI" id="CHEBI:17596"/>
        <dbReference type="ChEBI" id="CHEBI:43474"/>
        <dbReference type="ChEBI" id="CHEBI:57720"/>
        <dbReference type="EC" id="2.4.2.1"/>
    </reaction>
    <physiologicalReaction direction="left-to-right" evidence="1">
        <dbReference type="Rhea" id="RHEA:27647"/>
    </physiologicalReaction>
</comment>
<comment type="catalytic activity">
    <reaction evidence="9">
        <text>adenosine + phosphate = alpha-D-ribose 1-phosphate + adenine</text>
        <dbReference type="Rhea" id="RHEA:27642"/>
        <dbReference type="ChEBI" id="CHEBI:16335"/>
        <dbReference type="ChEBI" id="CHEBI:16708"/>
        <dbReference type="ChEBI" id="CHEBI:43474"/>
        <dbReference type="ChEBI" id="CHEBI:57720"/>
        <dbReference type="EC" id="2.4.2.1"/>
    </reaction>
    <physiologicalReaction direction="left-to-right" evidence="9">
        <dbReference type="Rhea" id="RHEA:27643"/>
    </physiologicalReaction>
</comment>
<accession>A0A098B3Q4</accession>
<dbReference type="PANTHER" id="PTHR30616:SF2">
    <property type="entry name" value="PURINE NUCLEOSIDE PHOSPHORYLASE LACC1"/>
    <property type="match status" value="1"/>
</dbReference>
<gene>
    <name evidence="12" type="ORF">DPCES_3128</name>
</gene>
<evidence type="ECO:0000256" key="10">
    <source>
        <dbReference type="ARBA" id="ARBA00049893"/>
    </source>
</evidence>
<comment type="catalytic activity">
    <reaction evidence="8">
        <text>adenosine + H2O + H(+) = inosine + NH4(+)</text>
        <dbReference type="Rhea" id="RHEA:24408"/>
        <dbReference type="ChEBI" id="CHEBI:15377"/>
        <dbReference type="ChEBI" id="CHEBI:15378"/>
        <dbReference type="ChEBI" id="CHEBI:16335"/>
        <dbReference type="ChEBI" id="CHEBI:17596"/>
        <dbReference type="ChEBI" id="CHEBI:28938"/>
        <dbReference type="EC" id="3.5.4.4"/>
    </reaction>
    <physiologicalReaction direction="left-to-right" evidence="8">
        <dbReference type="Rhea" id="RHEA:24409"/>
    </physiologicalReaction>
</comment>
<keyword evidence="4" id="KW-0808">Transferase</keyword>
<keyword evidence="6" id="KW-0378">Hydrolase</keyword>
<reference evidence="12" key="1">
    <citation type="submission" date="2014-07" db="EMBL/GenBank/DDBJ databases">
        <authorList>
            <person name="Hornung V.Bastian."/>
        </authorList>
    </citation>
    <scope>NUCLEOTIDE SEQUENCE</scope>
    <source>
        <strain evidence="12">PCE-S</strain>
    </source>
</reference>
<dbReference type="RefSeq" id="WP_208925866.1">
    <property type="nucleotide sequence ID" value="NZ_LK996017.1"/>
</dbReference>
<dbReference type="InterPro" id="IPR038371">
    <property type="entry name" value="Cu_polyphenol_OxRdtase_sf"/>
</dbReference>
<sequence length="272" mass="30270">MTWSWRQGKNLTYLTIPRWEAAGLQIGFSTRWGGVSPAPYASLNLGLHVGDEPDKVRLNRDLWFQEWDAAPSQVVVGEQVHGTRIHQVQKEDGGRGSESLDSAIAGVDGLYTMEHSGLMAFFADCVPVFFYHPGLQAVGIAHAGWKGTSGKIVGHMLEEFRRLGGDPSETWAAIGPSIGPCCYEVDERVMAEFAKNFTYTPFLKPSRSGHGLLDLKAANEMVLREAGILRERLWVAPECTACHTDSFFSHRREGPRTGRMAGWIRRLPEKEE</sequence>
<keyword evidence="7" id="KW-0862">Zinc</keyword>
<comment type="function">
    <text evidence="2">Purine nucleoside enzyme that catalyzes the phosphorolysis of adenosine and inosine nucleosides, yielding D-ribose 1-phosphate and the respective free bases, adenine and hypoxanthine. Also catalyzes the phosphorolysis of S-methyl-5'-thioadenosine into adenine and S-methyl-5-thio-alpha-D-ribose 1-phosphate. Also has adenosine deaminase activity.</text>
</comment>
<dbReference type="InterPro" id="IPR011324">
    <property type="entry name" value="Cytotoxic_necrot_fac-like_cat"/>
</dbReference>
<comment type="catalytic activity">
    <reaction evidence="10">
        <text>S-methyl-5'-thioadenosine + phosphate = 5-(methylsulfanyl)-alpha-D-ribose 1-phosphate + adenine</text>
        <dbReference type="Rhea" id="RHEA:11852"/>
        <dbReference type="ChEBI" id="CHEBI:16708"/>
        <dbReference type="ChEBI" id="CHEBI:17509"/>
        <dbReference type="ChEBI" id="CHEBI:43474"/>
        <dbReference type="ChEBI" id="CHEBI:58533"/>
        <dbReference type="EC" id="2.4.2.28"/>
    </reaction>
    <physiologicalReaction direction="left-to-right" evidence="10">
        <dbReference type="Rhea" id="RHEA:11853"/>
    </physiologicalReaction>
</comment>
<evidence type="ECO:0000256" key="8">
    <source>
        <dbReference type="ARBA" id="ARBA00047989"/>
    </source>
</evidence>
<evidence type="ECO:0000256" key="7">
    <source>
        <dbReference type="ARBA" id="ARBA00022833"/>
    </source>
</evidence>
<dbReference type="PANTHER" id="PTHR30616">
    <property type="entry name" value="UNCHARACTERIZED PROTEIN YFIH"/>
    <property type="match status" value="1"/>
</dbReference>
<dbReference type="InterPro" id="IPR003730">
    <property type="entry name" value="Cu_polyphenol_OxRdtase"/>
</dbReference>
<evidence type="ECO:0000256" key="9">
    <source>
        <dbReference type="ARBA" id="ARBA00048968"/>
    </source>
</evidence>
<dbReference type="CDD" id="cd16833">
    <property type="entry name" value="YfiH"/>
    <property type="match status" value="1"/>
</dbReference>
<organism evidence="12">
    <name type="scientific">Desulfitobacterium hafniense</name>
    <name type="common">Desulfitobacterium frappieri</name>
    <dbReference type="NCBI Taxonomy" id="49338"/>
    <lineage>
        <taxon>Bacteria</taxon>
        <taxon>Bacillati</taxon>
        <taxon>Bacillota</taxon>
        <taxon>Clostridia</taxon>
        <taxon>Eubacteriales</taxon>
        <taxon>Desulfitobacteriaceae</taxon>
        <taxon>Desulfitobacterium</taxon>
    </lineage>
</organism>
<comment type="similarity">
    <text evidence="3 11">Belongs to the purine nucleoside phosphorylase YfiH/LACC1 family.</text>
</comment>
<dbReference type="SUPFAM" id="SSF64438">
    <property type="entry name" value="CNF1/YfiH-like putative cysteine hydrolases"/>
    <property type="match status" value="1"/>
</dbReference>
<protein>
    <recommendedName>
        <fullName evidence="11">Purine nucleoside phosphorylase</fullName>
    </recommendedName>
</protein>
<dbReference type="Pfam" id="PF02578">
    <property type="entry name" value="Cu-oxidase_4"/>
    <property type="match status" value="1"/>
</dbReference>
<evidence type="ECO:0000256" key="1">
    <source>
        <dbReference type="ARBA" id="ARBA00000553"/>
    </source>
</evidence>
<evidence type="ECO:0000313" key="12">
    <source>
        <dbReference type="EMBL" id="CDX03015.1"/>
    </source>
</evidence>
<evidence type="ECO:0000256" key="3">
    <source>
        <dbReference type="ARBA" id="ARBA00007353"/>
    </source>
</evidence>
<dbReference type="EMBL" id="LK996017">
    <property type="protein sequence ID" value="CDX03015.1"/>
    <property type="molecule type" value="Genomic_DNA"/>
</dbReference>
<dbReference type="GO" id="GO:0005507">
    <property type="term" value="F:copper ion binding"/>
    <property type="evidence" value="ECO:0007669"/>
    <property type="project" value="TreeGrafter"/>
</dbReference>
<evidence type="ECO:0000256" key="6">
    <source>
        <dbReference type="ARBA" id="ARBA00022801"/>
    </source>
</evidence>
<dbReference type="AlphaFoldDB" id="A0A098B3Q4"/>
<proteinExistence type="inferred from homology"/>
<evidence type="ECO:0000256" key="4">
    <source>
        <dbReference type="ARBA" id="ARBA00022679"/>
    </source>
</evidence>
<evidence type="ECO:0000256" key="2">
    <source>
        <dbReference type="ARBA" id="ARBA00003215"/>
    </source>
</evidence>
<dbReference type="NCBIfam" id="TIGR00726">
    <property type="entry name" value="peptidoglycan editing factor PgeF"/>
    <property type="match status" value="1"/>
</dbReference>
<evidence type="ECO:0000256" key="11">
    <source>
        <dbReference type="RuleBase" id="RU361274"/>
    </source>
</evidence>
<dbReference type="PATRIC" id="fig|49338.4.peg.3370"/>
<keyword evidence="5" id="KW-0479">Metal-binding</keyword>
<name>A0A098B3Q4_DESHA</name>
<evidence type="ECO:0000256" key="5">
    <source>
        <dbReference type="ARBA" id="ARBA00022723"/>
    </source>
</evidence>